<feature type="transmembrane region" description="Helical" evidence="16">
    <location>
        <begin position="44"/>
        <end position="63"/>
    </location>
</feature>
<evidence type="ECO:0000256" key="8">
    <source>
        <dbReference type="ARBA" id="ARBA00023136"/>
    </source>
</evidence>
<evidence type="ECO:0000256" key="1">
    <source>
        <dbReference type="ARBA" id="ARBA00004141"/>
    </source>
</evidence>
<keyword evidence="6" id="KW-0573">Peptidoglycan synthesis</keyword>
<evidence type="ECO:0000256" key="6">
    <source>
        <dbReference type="ARBA" id="ARBA00022984"/>
    </source>
</evidence>
<evidence type="ECO:0000256" key="10">
    <source>
        <dbReference type="ARBA" id="ARBA00033270"/>
    </source>
</evidence>
<dbReference type="EC" id="2.4.99.28" evidence="14"/>
<feature type="transmembrane region" description="Helical" evidence="16">
    <location>
        <begin position="339"/>
        <end position="365"/>
    </location>
</feature>
<keyword evidence="5" id="KW-0133">Cell shape</keyword>
<dbReference type="EMBL" id="RBIE01000001">
    <property type="protein sequence ID" value="RKQ63882.1"/>
    <property type="molecule type" value="Genomic_DNA"/>
</dbReference>
<reference evidence="17 18" key="1">
    <citation type="submission" date="2018-10" db="EMBL/GenBank/DDBJ databases">
        <title>Genomic Encyclopedia of Type Strains, Phase IV (KMG-IV): sequencing the most valuable type-strain genomes for metagenomic binning, comparative biology and taxonomic classification.</title>
        <authorList>
            <person name="Goeker M."/>
        </authorList>
    </citation>
    <scope>NUCLEOTIDE SEQUENCE [LARGE SCALE GENOMIC DNA]</scope>
    <source>
        <strain evidence="17 18">DSM 15521</strain>
    </source>
</reference>
<dbReference type="GO" id="GO:0051301">
    <property type="term" value="P:cell division"/>
    <property type="evidence" value="ECO:0007669"/>
    <property type="project" value="UniProtKB-KW"/>
</dbReference>
<evidence type="ECO:0000256" key="12">
    <source>
        <dbReference type="ARBA" id="ARBA00041185"/>
    </source>
</evidence>
<dbReference type="GO" id="GO:0008955">
    <property type="term" value="F:peptidoglycan glycosyltransferase activity"/>
    <property type="evidence" value="ECO:0007669"/>
    <property type="project" value="UniProtKB-EC"/>
</dbReference>
<dbReference type="GO" id="GO:0032153">
    <property type="term" value="C:cell division site"/>
    <property type="evidence" value="ECO:0007669"/>
    <property type="project" value="TreeGrafter"/>
</dbReference>
<keyword evidence="3" id="KW-0808">Transferase</keyword>
<comment type="caution">
    <text evidence="17">The sequence shown here is derived from an EMBL/GenBank/DDBJ whole genome shotgun (WGS) entry which is preliminary data.</text>
</comment>
<proteinExistence type="inferred from homology"/>
<dbReference type="Pfam" id="PF01098">
    <property type="entry name" value="FTSW_RODA_SPOVE"/>
    <property type="match status" value="1"/>
</dbReference>
<comment type="catalytic activity">
    <reaction evidence="15">
        <text>[GlcNAc-(1-&gt;4)-Mur2Ac(oyl-L-Ala-gamma-D-Glu-L-Lys-D-Ala-D-Ala)](n)-di-trans,octa-cis-undecaprenyl diphosphate + beta-D-GlcNAc-(1-&gt;4)-Mur2Ac(oyl-L-Ala-gamma-D-Glu-L-Lys-D-Ala-D-Ala)-di-trans,octa-cis-undecaprenyl diphosphate = [GlcNAc-(1-&gt;4)-Mur2Ac(oyl-L-Ala-gamma-D-Glu-L-Lys-D-Ala-D-Ala)](n+1)-di-trans,octa-cis-undecaprenyl diphosphate + di-trans,octa-cis-undecaprenyl diphosphate + H(+)</text>
        <dbReference type="Rhea" id="RHEA:23708"/>
        <dbReference type="Rhea" id="RHEA-COMP:9602"/>
        <dbReference type="Rhea" id="RHEA-COMP:9603"/>
        <dbReference type="ChEBI" id="CHEBI:15378"/>
        <dbReference type="ChEBI" id="CHEBI:58405"/>
        <dbReference type="ChEBI" id="CHEBI:60033"/>
        <dbReference type="ChEBI" id="CHEBI:78435"/>
        <dbReference type="EC" id="2.4.99.28"/>
    </reaction>
</comment>
<dbReference type="Proteomes" id="UP000280881">
    <property type="component" value="Unassembled WGS sequence"/>
</dbReference>
<evidence type="ECO:0000256" key="7">
    <source>
        <dbReference type="ARBA" id="ARBA00022989"/>
    </source>
</evidence>
<feature type="transmembrane region" description="Helical" evidence="16">
    <location>
        <begin position="230"/>
        <end position="251"/>
    </location>
</feature>
<evidence type="ECO:0000313" key="17">
    <source>
        <dbReference type="EMBL" id="RKQ63882.1"/>
    </source>
</evidence>
<dbReference type="InterPro" id="IPR001182">
    <property type="entry name" value="FtsW/RodA"/>
</dbReference>
<evidence type="ECO:0000256" key="14">
    <source>
        <dbReference type="ARBA" id="ARBA00044770"/>
    </source>
</evidence>
<keyword evidence="8 16" id="KW-0472">Membrane</keyword>
<dbReference type="PANTHER" id="PTHR30474">
    <property type="entry name" value="CELL CYCLE PROTEIN"/>
    <property type="match status" value="1"/>
</dbReference>
<feature type="transmembrane region" description="Helical" evidence="16">
    <location>
        <begin position="143"/>
        <end position="159"/>
    </location>
</feature>
<evidence type="ECO:0000256" key="2">
    <source>
        <dbReference type="ARBA" id="ARBA00022676"/>
    </source>
</evidence>
<feature type="transmembrane region" description="Helical" evidence="16">
    <location>
        <begin position="75"/>
        <end position="94"/>
    </location>
</feature>
<evidence type="ECO:0000256" key="15">
    <source>
        <dbReference type="ARBA" id="ARBA00049902"/>
    </source>
</evidence>
<dbReference type="OrthoDB" id="9812661at2"/>
<protein>
    <recommendedName>
        <fullName evidence="12">Probable peptidoglycan glycosyltransferase FtsW</fullName>
        <ecNumber evidence="14">2.4.99.28</ecNumber>
    </recommendedName>
    <alternativeName>
        <fullName evidence="13">Cell division protein FtsW</fullName>
    </alternativeName>
    <alternativeName>
        <fullName evidence="10">Cell wall polymerase</fullName>
    </alternativeName>
    <alternativeName>
        <fullName evidence="9">Peptidoglycan polymerase</fullName>
    </alternativeName>
</protein>
<evidence type="ECO:0000256" key="11">
    <source>
        <dbReference type="ARBA" id="ARBA00038053"/>
    </source>
</evidence>
<feature type="transmembrane region" description="Helical" evidence="16">
    <location>
        <begin position="114"/>
        <end position="131"/>
    </location>
</feature>
<evidence type="ECO:0000256" key="5">
    <source>
        <dbReference type="ARBA" id="ARBA00022960"/>
    </source>
</evidence>
<dbReference type="AlphaFoldDB" id="A0A420W9D9"/>
<dbReference type="GO" id="GO:0008360">
    <property type="term" value="P:regulation of cell shape"/>
    <property type="evidence" value="ECO:0007669"/>
    <property type="project" value="UniProtKB-KW"/>
</dbReference>
<feature type="transmembrane region" description="Helical" evidence="16">
    <location>
        <begin position="191"/>
        <end position="210"/>
    </location>
</feature>
<evidence type="ECO:0000256" key="16">
    <source>
        <dbReference type="SAM" id="Phobius"/>
    </source>
</evidence>
<keyword evidence="7 16" id="KW-1133">Transmembrane helix</keyword>
<accession>A0A420W9D9</accession>
<comment type="subcellular location">
    <subcellularLocation>
        <location evidence="1">Membrane</location>
        <topology evidence="1">Multi-pass membrane protein</topology>
    </subcellularLocation>
</comment>
<keyword evidence="18" id="KW-1185">Reference proteome</keyword>
<feature type="transmembrane region" description="Helical" evidence="16">
    <location>
        <begin position="280"/>
        <end position="300"/>
    </location>
</feature>
<dbReference type="GO" id="GO:0005886">
    <property type="term" value="C:plasma membrane"/>
    <property type="evidence" value="ECO:0007669"/>
    <property type="project" value="TreeGrafter"/>
</dbReference>
<evidence type="ECO:0000313" key="18">
    <source>
        <dbReference type="Proteomes" id="UP000280881"/>
    </source>
</evidence>
<keyword evidence="2" id="KW-0328">Glycosyltransferase</keyword>
<evidence type="ECO:0000256" key="13">
    <source>
        <dbReference type="ARBA" id="ARBA00041418"/>
    </source>
</evidence>
<comment type="similarity">
    <text evidence="11">Belongs to the SEDS family. FtsW subfamily.</text>
</comment>
<gene>
    <name evidence="17" type="ORF">C7457_0766</name>
</gene>
<dbReference type="PANTHER" id="PTHR30474:SF2">
    <property type="entry name" value="PEPTIDOGLYCAN GLYCOSYLTRANSFERASE FTSW-RELATED"/>
    <property type="match status" value="1"/>
</dbReference>
<organism evidence="17 18">
    <name type="scientific">Thermovibrio guaymasensis</name>
    <dbReference type="NCBI Taxonomy" id="240167"/>
    <lineage>
        <taxon>Bacteria</taxon>
        <taxon>Pseudomonadati</taxon>
        <taxon>Aquificota</taxon>
        <taxon>Aquificia</taxon>
        <taxon>Desulfurobacteriales</taxon>
        <taxon>Desulfurobacteriaceae</taxon>
        <taxon>Thermovibrio</taxon>
    </lineage>
</organism>
<keyword evidence="17" id="KW-0132">Cell division</keyword>
<dbReference type="GO" id="GO:0015648">
    <property type="term" value="F:lipid-linked peptidoglycan transporter activity"/>
    <property type="evidence" value="ECO:0007669"/>
    <property type="project" value="TreeGrafter"/>
</dbReference>
<sequence>MDKRAAALSIFLISLVLSLAGVVFVYTGSYFWCLKHGLHPYSYALKQAVALGIGVTLSLLIYKKVDYRKVASEKFLWLLYGSANLFLLAVLFFGREINNSKSWIVIGGFSLQPAEFAKVLVILFVSGYIQYKWSDIQNDWRDFAKLMVLAFIPVILILLEKDLGSAMILSIVIFAILFITGLNLRYIVIPALFGLGLFTFAVVTAPYRIARIKILLDPEKYYYTSGKYSSYQLVQAFVAFASGGLTGMGIGQGVQSKFLFLTFAFSDFMFSHVAEEVGAVGALLVVIAYFGILFLGLSIADRSDEMVGKFMALGLTLYIFLEAVVHIGVNLGLVPTTGITLPFLSMGGSSLIANFLAVGFLMSIAKGLPSESKVKIRFKVRGKYA</sequence>
<name>A0A420W9D9_9BACT</name>
<dbReference type="RefSeq" id="WP_121170157.1">
    <property type="nucleotide sequence ID" value="NZ_RBIE01000001.1"/>
</dbReference>
<keyword evidence="17" id="KW-0131">Cell cycle</keyword>
<evidence type="ECO:0000256" key="9">
    <source>
        <dbReference type="ARBA" id="ARBA00032370"/>
    </source>
</evidence>
<evidence type="ECO:0000256" key="4">
    <source>
        <dbReference type="ARBA" id="ARBA00022692"/>
    </source>
</evidence>
<keyword evidence="4 16" id="KW-0812">Transmembrane</keyword>
<feature type="transmembrane region" description="Helical" evidence="16">
    <location>
        <begin position="312"/>
        <end position="333"/>
    </location>
</feature>
<dbReference type="GO" id="GO:0009252">
    <property type="term" value="P:peptidoglycan biosynthetic process"/>
    <property type="evidence" value="ECO:0007669"/>
    <property type="project" value="UniProtKB-KW"/>
</dbReference>
<evidence type="ECO:0000256" key="3">
    <source>
        <dbReference type="ARBA" id="ARBA00022679"/>
    </source>
</evidence>